<evidence type="ECO:0000313" key="3">
    <source>
        <dbReference type="Proteomes" id="UP001056291"/>
    </source>
</evidence>
<dbReference type="InterPro" id="IPR007401">
    <property type="entry name" value="DUF454"/>
</dbReference>
<evidence type="ECO:0000256" key="1">
    <source>
        <dbReference type="SAM" id="Phobius"/>
    </source>
</evidence>
<dbReference type="EMBL" id="CP098747">
    <property type="protein sequence ID" value="USG62647.1"/>
    <property type="molecule type" value="Genomic_DNA"/>
</dbReference>
<dbReference type="PIRSF" id="PIRSF016789">
    <property type="entry name" value="DUF454"/>
    <property type="match status" value="1"/>
</dbReference>
<keyword evidence="1" id="KW-0812">Transmembrane</keyword>
<keyword evidence="1" id="KW-1133">Transmembrane helix</keyword>
<feature type="transmembrane region" description="Helical" evidence="1">
    <location>
        <begin position="100"/>
        <end position="119"/>
    </location>
</feature>
<dbReference type="RefSeq" id="WP_251936616.1">
    <property type="nucleotide sequence ID" value="NZ_CP098747.1"/>
</dbReference>
<feature type="transmembrane region" description="Helical" evidence="1">
    <location>
        <begin position="12"/>
        <end position="43"/>
    </location>
</feature>
<keyword evidence="3" id="KW-1185">Reference proteome</keyword>
<protein>
    <submittedName>
        <fullName evidence="2">YbaN family protein</fullName>
    </submittedName>
</protein>
<evidence type="ECO:0000313" key="2">
    <source>
        <dbReference type="EMBL" id="USG62647.1"/>
    </source>
</evidence>
<gene>
    <name evidence="2" type="ORF">NBZ79_06610</name>
</gene>
<dbReference type="Pfam" id="PF04304">
    <property type="entry name" value="DUF454"/>
    <property type="match status" value="1"/>
</dbReference>
<dbReference type="Proteomes" id="UP001056291">
    <property type="component" value="Chromosome"/>
</dbReference>
<name>A0ABY4W6M5_9PROT</name>
<reference evidence="2" key="1">
    <citation type="submission" date="2022-06" db="EMBL/GenBank/DDBJ databases">
        <title>Sneathiella actinostolidae sp. nov., isolated from a sea anemonein the Western Pacific Ocean.</title>
        <authorList>
            <person name="Wei M.J."/>
        </authorList>
    </citation>
    <scope>NUCLEOTIDE SEQUENCE</scope>
    <source>
        <strain evidence="2">PHK-P5</strain>
    </source>
</reference>
<dbReference type="PANTHER" id="PTHR35813:SF1">
    <property type="entry name" value="INNER MEMBRANE PROTEIN YBAN"/>
    <property type="match status" value="1"/>
</dbReference>
<feature type="transmembrane region" description="Helical" evidence="1">
    <location>
        <begin position="77"/>
        <end position="94"/>
    </location>
</feature>
<sequence length="129" mass="14289">MMQPSKKILLLLIGWFFVAVGAVGIFLPVLPTTPFLLISLWAFSQSSERFHDWLYNHKIFGPPLQDWSKHGVIPPRAKFVAVGTMAVSAILVITFSSTPWYGLVAMLALMGFGAGFVLTRPSKPRPETD</sequence>
<proteinExistence type="predicted"/>
<dbReference type="PANTHER" id="PTHR35813">
    <property type="entry name" value="INNER MEMBRANE PROTEIN YBAN"/>
    <property type="match status" value="1"/>
</dbReference>
<accession>A0ABY4W6M5</accession>
<organism evidence="2 3">
    <name type="scientific">Sneathiella marina</name>
    <dbReference type="NCBI Taxonomy" id="2950108"/>
    <lineage>
        <taxon>Bacteria</taxon>
        <taxon>Pseudomonadati</taxon>
        <taxon>Pseudomonadota</taxon>
        <taxon>Alphaproteobacteria</taxon>
        <taxon>Sneathiellales</taxon>
        <taxon>Sneathiellaceae</taxon>
        <taxon>Sneathiella</taxon>
    </lineage>
</organism>
<keyword evidence="1" id="KW-0472">Membrane</keyword>